<keyword evidence="1" id="KW-0812">Transmembrane</keyword>
<evidence type="ECO:0000313" key="2">
    <source>
        <dbReference type="EMBL" id="OJJ00747.1"/>
    </source>
</evidence>
<evidence type="ECO:0000256" key="1">
    <source>
        <dbReference type="SAM" id="Phobius"/>
    </source>
</evidence>
<accession>A0A1L9PGU3</accession>
<name>A0A1L9PGU3_ASPVE</name>
<gene>
    <name evidence="2" type="ORF">ASPVEDRAFT_40283</name>
</gene>
<evidence type="ECO:0000313" key="3">
    <source>
        <dbReference type="Proteomes" id="UP000184073"/>
    </source>
</evidence>
<feature type="transmembrane region" description="Helical" evidence="1">
    <location>
        <begin position="180"/>
        <end position="202"/>
    </location>
</feature>
<sequence>MAEILPRMVTATHFASYQRLAIAPIKEIIDCGSENPRGKKLEAWKKRKIQQLHYVQLAATVMLAVDVQCLSWPTEDRHWTARAFWYWCTVLDVFAIGMSSQQLSILQYLESCEVHHNLLLDMIAKDSKEGKHTDSNMVYVWECPMMLLVHSMILFIVAVSVHVSYPLINGPRWGFDSKIASVYLVALGMNFFNLLYCSYWIYKKMPIF</sequence>
<dbReference type="GeneID" id="63727628"/>
<keyword evidence="1" id="KW-1133">Transmembrane helix</keyword>
<dbReference type="VEuPathDB" id="FungiDB:ASPVEDRAFT_40283"/>
<protein>
    <submittedName>
        <fullName evidence="2">Uncharacterized protein</fullName>
    </submittedName>
</protein>
<reference evidence="3" key="1">
    <citation type="journal article" date="2017" name="Genome Biol.">
        <title>Comparative genomics reveals high biological diversity and specific adaptations in the industrially and medically important fungal genus Aspergillus.</title>
        <authorList>
            <person name="de Vries R.P."/>
            <person name="Riley R."/>
            <person name="Wiebenga A."/>
            <person name="Aguilar-Osorio G."/>
            <person name="Amillis S."/>
            <person name="Uchima C.A."/>
            <person name="Anderluh G."/>
            <person name="Asadollahi M."/>
            <person name="Askin M."/>
            <person name="Barry K."/>
            <person name="Battaglia E."/>
            <person name="Bayram O."/>
            <person name="Benocci T."/>
            <person name="Braus-Stromeyer S.A."/>
            <person name="Caldana C."/>
            <person name="Canovas D."/>
            <person name="Cerqueira G.C."/>
            <person name="Chen F."/>
            <person name="Chen W."/>
            <person name="Choi C."/>
            <person name="Clum A."/>
            <person name="Dos Santos R.A."/>
            <person name="Damasio A.R."/>
            <person name="Diallinas G."/>
            <person name="Emri T."/>
            <person name="Fekete E."/>
            <person name="Flipphi M."/>
            <person name="Freyberg S."/>
            <person name="Gallo A."/>
            <person name="Gournas C."/>
            <person name="Habgood R."/>
            <person name="Hainaut M."/>
            <person name="Harispe M.L."/>
            <person name="Henrissat B."/>
            <person name="Hilden K.S."/>
            <person name="Hope R."/>
            <person name="Hossain A."/>
            <person name="Karabika E."/>
            <person name="Karaffa L."/>
            <person name="Karanyi Z."/>
            <person name="Krasevec N."/>
            <person name="Kuo A."/>
            <person name="Kusch H."/>
            <person name="LaButti K."/>
            <person name="Lagendijk E.L."/>
            <person name="Lapidus A."/>
            <person name="Levasseur A."/>
            <person name="Lindquist E."/>
            <person name="Lipzen A."/>
            <person name="Logrieco A.F."/>
            <person name="MacCabe A."/>
            <person name="Maekelae M.R."/>
            <person name="Malavazi I."/>
            <person name="Melin P."/>
            <person name="Meyer V."/>
            <person name="Mielnichuk N."/>
            <person name="Miskei M."/>
            <person name="Molnar A.P."/>
            <person name="Mule G."/>
            <person name="Ngan C.Y."/>
            <person name="Orejas M."/>
            <person name="Orosz E."/>
            <person name="Ouedraogo J.P."/>
            <person name="Overkamp K.M."/>
            <person name="Park H.-S."/>
            <person name="Perrone G."/>
            <person name="Piumi F."/>
            <person name="Punt P.J."/>
            <person name="Ram A.F."/>
            <person name="Ramon A."/>
            <person name="Rauscher S."/>
            <person name="Record E."/>
            <person name="Riano-Pachon D.M."/>
            <person name="Robert V."/>
            <person name="Roehrig J."/>
            <person name="Ruller R."/>
            <person name="Salamov A."/>
            <person name="Salih N.S."/>
            <person name="Samson R.A."/>
            <person name="Sandor E."/>
            <person name="Sanguinetti M."/>
            <person name="Schuetze T."/>
            <person name="Sepcic K."/>
            <person name="Shelest E."/>
            <person name="Sherlock G."/>
            <person name="Sophianopoulou V."/>
            <person name="Squina F.M."/>
            <person name="Sun H."/>
            <person name="Susca A."/>
            <person name="Todd R.B."/>
            <person name="Tsang A."/>
            <person name="Unkles S.E."/>
            <person name="van de Wiele N."/>
            <person name="van Rossen-Uffink D."/>
            <person name="Oliveira J.V."/>
            <person name="Vesth T.C."/>
            <person name="Visser J."/>
            <person name="Yu J.-H."/>
            <person name="Zhou M."/>
            <person name="Andersen M.R."/>
            <person name="Archer D.B."/>
            <person name="Baker S.E."/>
            <person name="Benoit I."/>
            <person name="Brakhage A.A."/>
            <person name="Braus G.H."/>
            <person name="Fischer R."/>
            <person name="Frisvad J.C."/>
            <person name="Goldman G.H."/>
            <person name="Houbraken J."/>
            <person name="Oakley B."/>
            <person name="Pocsi I."/>
            <person name="Scazzocchio C."/>
            <person name="Seiboth B."/>
            <person name="vanKuyk P.A."/>
            <person name="Wortman J."/>
            <person name="Dyer P.S."/>
            <person name="Grigoriev I.V."/>
        </authorList>
    </citation>
    <scope>NUCLEOTIDE SEQUENCE [LARGE SCALE GENOMIC DNA]</scope>
    <source>
        <strain evidence="3">CBS 583.65</strain>
    </source>
</reference>
<organism evidence="2 3">
    <name type="scientific">Aspergillus versicolor CBS 583.65</name>
    <dbReference type="NCBI Taxonomy" id="1036611"/>
    <lineage>
        <taxon>Eukaryota</taxon>
        <taxon>Fungi</taxon>
        <taxon>Dikarya</taxon>
        <taxon>Ascomycota</taxon>
        <taxon>Pezizomycotina</taxon>
        <taxon>Eurotiomycetes</taxon>
        <taxon>Eurotiomycetidae</taxon>
        <taxon>Eurotiales</taxon>
        <taxon>Aspergillaceae</taxon>
        <taxon>Aspergillus</taxon>
        <taxon>Aspergillus subgen. Nidulantes</taxon>
    </lineage>
</organism>
<feature type="transmembrane region" description="Helical" evidence="1">
    <location>
        <begin position="147"/>
        <end position="168"/>
    </location>
</feature>
<dbReference type="EMBL" id="KV878127">
    <property type="protein sequence ID" value="OJJ00747.1"/>
    <property type="molecule type" value="Genomic_DNA"/>
</dbReference>
<dbReference type="Proteomes" id="UP000184073">
    <property type="component" value="Unassembled WGS sequence"/>
</dbReference>
<keyword evidence="3" id="KW-1185">Reference proteome</keyword>
<dbReference type="AlphaFoldDB" id="A0A1L9PGU3"/>
<dbReference type="RefSeq" id="XP_040666509.1">
    <property type="nucleotide sequence ID" value="XM_040812117.1"/>
</dbReference>
<keyword evidence="1" id="KW-0472">Membrane</keyword>
<dbReference type="OrthoDB" id="4540376at2759"/>
<proteinExistence type="predicted"/>